<accession>A0ABR4JIA5</accession>
<organism evidence="2 3">
    <name type="scientific">Aspergillus pseudoustus</name>
    <dbReference type="NCBI Taxonomy" id="1810923"/>
    <lineage>
        <taxon>Eukaryota</taxon>
        <taxon>Fungi</taxon>
        <taxon>Dikarya</taxon>
        <taxon>Ascomycota</taxon>
        <taxon>Pezizomycotina</taxon>
        <taxon>Eurotiomycetes</taxon>
        <taxon>Eurotiomycetidae</taxon>
        <taxon>Eurotiales</taxon>
        <taxon>Aspergillaceae</taxon>
        <taxon>Aspergillus</taxon>
        <taxon>Aspergillus subgen. Nidulantes</taxon>
    </lineage>
</organism>
<comment type="caution">
    <text evidence="2">The sequence shown here is derived from an EMBL/GenBank/DDBJ whole genome shotgun (WGS) entry which is preliminary data.</text>
</comment>
<sequence length="131" mass="14779">MNKQTNRFWEDRKPKQPHTINMAPLSPVVMQWITDATRTMMVWAASPTTRATEDDVSPRETPTAEKNPNIVHDPSPLATLSGHSPRPTTQKESHLSYDPNSYSNGSLKRSANPRRLGPREIALDSERCRTS</sequence>
<evidence type="ECO:0000256" key="1">
    <source>
        <dbReference type="SAM" id="MobiDB-lite"/>
    </source>
</evidence>
<name>A0ABR4JIA5_9EURO</name>
<reference evidence="2 3" key="1">
    <citation type="submission" date="2024-07" db="EMBL/GenBank/DDBJ databases">
        <title>Section-level genome sequencing and comparative genomics of Aspergillus sections Usti and Cavernicolus.</title>
        <authorList>
            <consortium name="Lawrence Berkeley National Laboratory"/>
            <person name="Nybo J.L."/>
            <person name="Vesth T.C."/>
            <person name="Theobald S."/>
            <person name="Frisvad J.C."/>
            <person name="Larsen T.O."/>
            <person name="Kjaerboelling I."/>
            <person name="Rothschild-Mancinelli K."/>
            <person name="Lyhne E.K."/>
            <person name="Kogle M.E."/>
            <person name="Barry K."/>
            <person name="Clum A."/>
            <person name="Na H."/>
            <person name="Ledsgaard L."/>
            <person name="Lin J."/>
            <person name="Lipzen A."/>
            <person name="Kuo A."/>
            <person name="Riley R."/>
            <person name="Mondo S."/>
            <person name="Labutti K."/>
            <person name="Haridas S."/>
            <person name="Pangalinan J."/>
            <person name="Salamov A.A."/>
            <person name="Simmons B.A."/>
            <person name="Magnuson J.K."/>
            <person name="Chen J."/>
            <person name="Drula E."/>
            <person name="Henrissat B."/>
            <person name="Wiebenga A."/>
            <person name="Lubbers R.J."/>
            <person name="Gomes A.C."/>
            <person name="Makela M.R."/>
            <person name="Stajich J."/>
            <person name="Grigoriev I.V."/>
            <person name="Mortensen U.H."/>
            <person name="De Vries R.P."/>
            <person name="Baker S.E."/>
            <person name="Andersen M.R."/>
        </authorList>
    </citation>
    <scope>NUCLEOTIDE SEQUENCE [LARGE SCALE GENOMIC DNA]</scope>
    <source>
        <strain evidence="2 3">CBS 123904</strain>
    </source>
</reference>
<feature type="region of interest" description="Disordered" evidence="1">
    <location>
        <begin position="44"/>
        <end position="131"/>
    </location>
</feature>
<dbReference type="EMBL" id="JBFXLU010000131">
    <property type="protein sequence ID" value="KAL2839591.1"/>
    <property type="molecule type" value="Genomic_DNA"/>
</dbReference>
<evidence type="ECO:0000313" key="3">
    <source>
        <dbReference type="Proteomes" id="UP001610446"/>
    </source>
</evidence>
<gene>
    <name evidence="2" type="ORF">BJY01DRAFT_219147</name>
</gene>
<evidence type="ECO:0000313" key="2">
    <source>
        <dbReference type="EMBL" id="KAL2839591.1"/>
    </source>
</evidence>
<proteinExistence type="predicted"/>
<feature type="compositionally biased region" description="Basic and acidic residues" evidence="1">
    <location>
        <begin position="117"/>
        <end position="131"/>
    </location>
</feature>
<feature type="compositionally biased region" description="Polar residues" evidence="1">
    <location>
        <begin position="98"/>
        <end position="109"/>
    </location>
</feature>
<protein>
    <submittedName>
        <fullName evidence="2">Uncharacterized protein</fullName>
    </submittedName>
</protein>
<dbReference type="Proteomes" id="UP001610446">
    <property type="component" value="Unassembled WGS sequence"/>
</dbReference>
<feature type="region of interest" description="Disordered" evidence="1">
    <location>
        <begin position="1"/>
        <end position="21"/>
    </location>
</feature>
<keyword evidence="3" id="KW-1185">Reference proteome</keyword>